<accession>A0AA39IW21</accession>
<name>A0AA39IW21_9AGAR</name>
<gene>
    <name evidence="1" type="ORF">EV421DRAFT_1859789</name>
</gene>
<reference evidence="1" key="1">
    <citation type="submission" date="2023-06" db="EMBL/GenBank/DDBJ databases">
        <authorList>
            <consortium name="Lawrence Berkeley National Laboratory"/>
            <person name="Ahrendt S."/>
            <person name="Sahu N."/>
            <person name="Indic B."/>
            <person name="Wong-Bajracharya J."/>
            <person name="Merenyi Z."/>
            <person name="Ke H.-M."/>
            <person name="Monk M."/>
            <person name="Kocsube S."/>
            <person name="Drula E."/>
            <person name="Lipzen A."/>
            <person name="Balint B."/>
            <person name="Henrissat B."/>
            <person name="Andreopoulos B."/>
            <person name="Martin F.M."/>
            <person name="Harder C.B."/>
            <person name="Rigling D."/>
            <person name="Ford K.L."/>
            <person name="Foster G.D."/>
            <person name="Pangilinan J."/>
            <person name="Papanicolaou A."/>
            <person name="Barry K."/>
            <person name="LaButti K."/>
            <person name="Viragh M."/>
            <person name="Koriabine M."/>
            <person name="Yan M."/>
            <person name="Riley R."/>
            <person name="Champramary S."/>
            <person name="Plett K.L."/>
            <person name="Tsai I.J."/>
            <person name="Slot J."/>
            <person name="Sipos G."/>
            <person name="Plett J."/>
            <person name="Nagy L.G."/>
            <person name="Grigoriev I.V."/>
        </authorList>
    </citation>
    <scope>NUCLEOTIDE SEQUENCE</scope>
    <source>
        <strain evidence="1">FPL87.14</strain>
    </source>
</reference>
<comment type="caution">
    <text evidence="1">The sequence shown here is derived from an EMBL/GenBank/DDBJ whole genome shotgun (WGS) entry which is preliminary data.</text>
</comment>
<keyword evidence="2" id="KW-1185">Reference proteome</keyword>
<evidence type="ECO:0000313" key="2">
    <source>
        <dbReference type="Proteomes" id="UP001175226"/>
    </source>
</evidence>
<evidence type="ECO:0000313" key="1">
    <source>
        <dbReference type="EMBL" id="KAK0430239.1"/>
    </source>
</evidence>
<proteinExistence type="predicted"/>
<sequence>MGTIMGGILGPGLFALRCNCFCVYMHHDLHSAKEVEGGHGIPSSSGQPRATLTALPIKNARPKLCWKCREPI</sequence>
<dbReference type="Proteomes" id="UP001175226">
    <property type="component" value="Unassembled WGS sequence"/>
</dbReference>
<dbReference type="EMBL" id="JAUEPT010000161">
    <property type="protein sequence ID" value="KAK0430239.1"/>
    <property type="molecule type" value="Genomic_DNA"/>
</dbReference>
<dbReference type="AlphaFoldDB" id="A0AA39IW21"/>
<organism evidence="1 2">
    <name type="scientific">Armillaria borealis</name>
    <dbReference type="NCBI Taxonomy" id="47425"/>
    <lineage>
        <taxon>Eukaryota</taxon>
        <taxon>Fungi</taxon>
        <taxon>Dikarya</taxon>
        <taxon>Basidiomycota</taxon>
        <taxon>Agaricomycotina</taxon>
        <taxon>Agaricomycetes</taxon>
        <taxon>Agaricomycetidae</taxon>
        <taxon>Agaricales</taxon>
        <taxon>Marasmiineae</taxon>
        <taxon>Physalacriaceae</taxon>
        <taxon>Armillaria</taxon>
    </lineage>
</organism>
<protein>
    <submittedName>
        <fullName evidence="1">Uncharacterized protein</fullName>
    </submittedName>
</protein>